<organism evidence="1 2">
    <name type="scientific">Dentiscutata erythropus</name>
    <dbReference type="NCBI Taxonomy" id="1348616"/>
    <lineage>
        <taxon>Eukaryota</taxon>
        <taxon>Fungi</taxon>
        <taxon>Fungi incertae sedis</taxon>
        <taxon>Mucoromycota</taxon>
        <taxon>Glomeromycotina</taxon>
        <taxon>Glomeromycetes</taxon>
        <taxon>Diversisporales</taxon>
        <taxon>Gigasporaceae</taxon>
        <taxon>Dentiscutata</taxon>
    </lineage>
</organism>
<accession>A0A9N9NDJ1</accession>
<protein>
    <submittedName>
        <fullName evidence="1">25422_t:CDS:1</fullName>
    </submittedName>
</protein>
<dbReference type="EMBL" id="CAJVPY010011135">
    <property type="protein sequence ID" value="CAG8724590.1"/>
    <property type="molecule type" value="Genomic_DNA"/>
</dbReference>
<evidence type="ECO:0000313" key="2">
    <source>
        <dbReference type="Proteomes" id="UP000789405"/>
    </source>
</evidence>
<proteinExistence type="predicted"/>
<gene>
    <name evidence="1" type="ORF">DERYTH_LOCUS14602</name>
</gene>
<dbReference type="SUPFAM" id="SSF140996">
    <property type="entry name" value="Hermes dimerisation domain"/>
    <property type="match status" value="1"/>
</dbReference>
<dbReference type="Proteomes" id="UP000789405">
    <property type="component" value="Unassembled WGS sequence"/>
</dbReference>
<dbReference type="AlphaFoldDB" id="A0A9N9NDJ1"/>
<keyword evidence="2" id="KW-1185">Reference proteome</keyword>
<name>A0A9N9NDJ1_9GLOM</name>
<comment type="caution">
    <text evidence="1">The sequence shown here is derived from an EMBL/GenBank/DDBJ whole genome shotgun (WGS) entry which is preliminary data.</text>
</comment>
<sequence>MNNKKLYQIRDNAVYKEQANNALVEFIVTDSQPFYMLENSEFIKYSLALGPSYKLPSNKGIKSKIYLTYDWMSTVVCTISSLKKLLDTNNNIQIIVDLDNLNTVFDDNLDLQKEIEFIDKPEILNIEMKKK</sequence>
<dbReference type="OrthoDB" id="1869581at2759"/>
<reference evidence="1" key="1">
    <citation type="submission" date="2021-06" db="EMBL/GenBank/DDBJ databases">
        <authorList>
            <person name="Kallberg Y."/>
            <person name="Tangrot J."/>
            <person name="Rosling A."/>
        </authorList>
    </citation>
    <scope>NUCLEOTIDE SEQUENCE</scope>
    <source>
        <strain evidence="1">MA453B</strain>
    </source>
</reference>
<evidence type="ECO:0000313" key="1">
    <source>
        <dbReference type="EMBL" id="CAG8724590.1"/>
    </source>
</evidence>